<accession>A0A918CR80</accession>
<evidence type="ECO:0000256" key="1">
    <source>
        <dbReference type="ARBA" id="ARBA00004613"/>
    </source>
</evidence>
<dbReference type="AlphaFoldDB" id="A0A918CR80"/>
<dbReference type="GO" id="GO:0005576">
    <property type="term" value="C:extracellular region"/>
    <property type="evidence" value="ECO:0007669"/>
    <property type="project" value="UniProtKB-SubCell"/>
</dbReference>
<dbReference type="PANTHER" id="PTHR38340">
    <property type="entry name" value="S-LAYER PROTEIN"/>
    <property type="match status" value="1"/>
</dbReference>
<evidence type="ECO:0000256" key="3">
    <source>
        <dbReference type="SAM" id="MobiDB-lite"/>
    </source>
</evidence>
<evidence type="ECO:0000313" key="6">
    <source>
        <dbReference type="Proteomes" id="UP000653411"/>
    </source>
</evidence>
<evidence type="ECO:0008006" key="7">
    <source>
        <dbReference type="Google" id="ProtNLM"/>
    </source>
</evidence>
<dbReference type="InterPro" id="IPR011049">
    <property type="entry name" value="Serralysin-like_metalloprot_C"/>
</dbReference>
<proteinExistence type="predicted"/>
<feature type="region of interest" description="Disordered" evidence="3">
    <location>
        <begin position="268"/>
        <end position="295"/>
    </location>
</feature>
<dbReference type="InterPro" id="IPR018511">
    <property type="entry name" value="Hemolysin-typ_Ca-bd_CS"/>
</dbReference>
<feature type="chain" id="PRO_5036825681" description="Calcium-binding protein" evidence="4">
    <location>
        <begin position="47"/>
        <end position="295"/>
    </location>
</feature>
<comment type="caution">
    <text evidence="5">The sequence shown here is derived from an EMBL/GenBank/DDBJ whole genome shotgun (WGS) entry which is preliminary data.</text>
</comment>
<dbReference type="SUPFAM" id="SSF51120">
    <property type="entry name" value="beta-Roll"/>
    <property type="match status" value="1"/>
</dbReference>
<reference evidence="5" key="1">
    <citation type="journal article" date="2014" name="Int. J. Syst. Evol. Microbiol.">
        <title>Complete genome sequence of Corynebacterium casei LMG S-19264T (=DSM 44701T), isolated from a smear-ripened cheese.</title>
        <authorList>
            <consortium name="US DOE Joint Genome Institute (JGI-PGF)"/>
            <person name="Walter F."/>
            <person name="Albersmeier A."/>
            <person name="Kalinowski J."/>
            <person name="Ruckert C."/>
        </authorList>
    </citation>
    <scope>NUCLEOTIDE SEQUENCE</scope>
    <source>
        <strain evidence="5">CGMCC 4.7110</strain>
    </source>
</reference>
<dbReference type="GO" id="GO:0005509">
    <property type="term" value="F:calcium ion binding"/>
    <property type="evidence" value="ECO:0007669"/>
    <property type="project" value="InterPro"/>
</dbReference>
<gene>
    <name evidence="5" type="ORF">GCM10011578_027150</name>
</gene>
<name>A0A918CR80_9ACTN</name>
<dbReference type="PRINTS" id="PR00313">
    <property type="entry name" value="CABNDNGRPT"/>
</dbReference>
<evidence type="ECO:0000256" key="2">
    <source>
        <dbReference type="ARBA" id="ARBA00022525"/>
    </source>
</evidence>
<dbReference type="Proteomes" id="UP000653411">
    <property type="component" value="Unassembled WGS sequence"/>
</dbReference>
<dbReference type="Gene3D" id="2.150.10.10">
    <property type="entry name" value="Serralysin-like metalloprotease, C-terminal"/>
    <property type="match status" value="2"/>
</dbReference>
<dbReference type="EMBL" id="BMML01000005">
    <property type="protein sequence ID" value="GGN04014.1"/>
    <property type="molecule type" value="Genomic_DNA"/>
</dbReference>
<dbReference type="InterPro" id="IPR050557">
    <property type="entry name" value="RTX_toxin/Mannuronan_C5-epim"/>
</dbReference>
<keyword evidence="4" id="KW-0732">Signal</keyword>
<dbReference type="PROSITE" id="PS00330">
    <property type="entry name" value="HEMOLYSIN_CALCIUM"/>
    <property type="match status" value="2"/>
</dbReference>
<keyword evidence="2" id="KW-0964">Secreted</keyword>
<organism evidence="5 6">
    <name type="scientific">Streptomyces fuscichromogenes</name>
    <dbReference type="NCBI Taxonomy" id="1324013"/>
    <lineage>
        <taxon>Bacteria</taxon>
        <taxon>Bacillati</taxon>
        <taxon>Actinomycetota</taxon>
        <taxon>Actinomycetes</taxon>
        <taxon>Kitasatosporales</taxon>
        <taxon>Streptomycetaceae</taxon>
        <taxon>Streptomyces</taxon>
    </lineage>
</organism>
<reference evidence="5" key="2">
    <citation type="submission" date="2020-09" db="EMBL/GenBank/DDBJ databases">
        <authorList>
            <person name="Sun Q."/>
            <person name="Zhou Y."/>
        </authorList>
    </citation>
    <scope>NUCLEOTIDE SEQUENCE</scope>
    <source>
        <strain evidence="5">CGMCC 4.7110</strain>
    </source>
</reference>
<dbReference type="PANTHER" id="PTHR38340:SF1">
    <property type="entry name" value="S-LAYER PROTEIN"/>
    <property type="match status" value="1"/>
</dbReference>
<dbReference type="InterPro" id="IPR001343">
    <property type="entry name" value="Hemolysn_Ca-bd"/>
</dbReference>
<feature type="signal peptide" evidence="4">
    <location>
        <begin position="1"/>
        <end position="46"/>
    </location>
</feature>
<protein>
    <recommendedName>
        <fullName evidence="7">Calcium-binding protein</fullName>
    </recommendedName>
</protein>
<keyword evidence="6" id="KW-1185">Reference proteome</keyword>
<evidence type="ECO:0000256" key="4">
    <source>
        <dbReference type="SAM" id="SignalP"/>
    </source>
</evidence>
<dbReference type="Pfam" id="PF00353">
    <property type="entry name" value="HemolysinCabind"/>
    <property type="match status" value="3"/>
</dbReference>
<comment type="subcellular location">
    <subcellularLocation>
        <location evidence="1">Secreted</location>
    </subcellularLocation>
</comment>
<sequence>MNVPFGGFVMLSRPDRHRVIRAASAAALALGTALALPLTLAGTAGAATAPATASVNRYDWQLTYQAAAGQTNKATITASLTADRTGITYVIEDAVSITAGHDCVYPDTSDHTTVSCTVTFVDSQDPYAALVVNLGDGNDMIAYRNSTDQIYSYAQISLGPGNDRSADYGRLDGAYVSGGTGNDTITVGKEGLAWGDDGNDTINASGGDNIVQGGRGNDVLRGGAAGQYLSGDDGNDTIYGGTGNDSLYGGKGNDVLYGNSGNDHLYGNSGNDRLYGGPGRDTLSGGPGTDVIHQD</sequence>
<evidence type="ECO:0000313" key="5">
    <source>
        <dbReference type="EMBL" id="GGN04014.1"/>
    </source>
</evidence>